<reference evidence="1" key="1">
    <citation type="submission" date="2023-07" db="EMBL/GenBank/DDBJ databases">
        <title>Sorghum-associated microbial communities from plants grown in Nebraska, USA.</title>
        <authorList>
            <person name="Schachtman D."/>
        </authorList>
    </citation>
    <scope>NUCLEOTIDE SEQUENCE</scope>
    <source>
        <strain evidence="1">DS3315</strain>
    </source>
</reference>
<evidence type="ECO:0000313" key="1">
    <source>
        <dbReference type="EMBL" id="MDP9971704.1"/>
    </source>
</evidence>
<proteinExistence type="predicted"/>
<protein>
    <submittedName>
        <fullName evidence="1">Uncharacterized protein</fullName>
    </submittedName>
</protein>
<organism evidence="1 2">
    <name type="scientific">Variovorax paradoxus</name>
    <dbReference type="NCBI Taxonomy" id="34073"/>
    <lineage>
        <taxon>Bacteria</taxon>
        <taxon>Pseudomonadati</taxon>
        <taxon>Pseudomonadota</taxon>
        <taxon>Betaproteobacteria</taxon>
        <taxon>Burkholderiales</taxon>
        <taxon>Comamonadaceae</taxon>
        <taxon>Variovorax</taxon>
    </lineage>
</organism>
<name>A0AAW8EHD9_VARPD</name>
<sequence>MTLFAELVLSNKHLRRQGVLEATFCKPKKGRHFWQSKRRQSENRMPLLFLMRLQQVQLPVRVADPEEVRYVSVLLATGLIEAEINALGSSARYAASQVATVIRITEDGLAEIAKMGDVPEFVKTSMRFARGLRLM</sequence>
<dbReference type="Proteomes" id="UP001224845">
    <property type="component" value="Unassembled WGS sequence"/>
</dbReference>
<dbReference type="RefSeq" id="WP_307594233.1">
    <property type="nucleotide sequence ID" value="NZ_JAUSRV010000007.1"/>
</dbReference>
<accession>A0AAW8EHD9</accession>
<dbReference type="EMBL" id="JAUSRV010000007">
    <property type="protein sequence ID" value="MDP9971704.1"/>
    <property type="molecule type" value="Genomic_DNA"/>
</dbReference>
<dbReference type="AlphaFoldDB" id="A0AAW8EHD9"/>
<gene>
    <name evidence="1" type="ORF">J2W39_002946</name>
</gene>
<comment type="caution">
    <text evidence="1">The sequence shown here is derived from an EMBL/GenBank/DDBJ whole genome shotgun (WGS) entry which is preliminary data.</text>
</comment>
<evidence type="ECO:0000313" key="2">
    <source>
        <dbReference type="Proteomes" id="UP001224845"/>
    </source>
</evidence>